<evidence type="ECO:0000313" key="2">
    <source>
        <dbReference type="Proteomes" id="UP000070080"/>
    </source>
</evidence>
<gene>
    <name evidence="1" type="ORF">HMPREF1872_00863</name>
</gene>
<name>A0A133YAZ5_9FIRM</name>
<evidence type="ECO:0000313" key="1">
    <source>
        <dbReference type="EMBL" id="KXB40317.1"/>
    </source>
</evidence>
<accession>A0A133YAZ5</accession>
<dbReference type="EMBL" id="LSCV01000030">
    <property type="protein sequence ID" value="KXB40317.1"/>
    <property type="molecule type" value="Genomic_DNA"/>
</dbReference>
<reference evidence="2" key="1">
    <citation type="submission" date="2016-01" db="EMBL/GenBank/DDBJ databases">
        <authorList>
            <person name="Mitreva M."/>
            <person name="Pepin K.H."/>
            <person name="Mihindukulasuriya K.A."/>
            <person name="Fulton R."/>
            <person name="Fronick C."/>
            <person name="O'Laughlin M."/>
            <person name="Miner T."/>
            <person name="Herter B."/>
            <person name="Rosa B.A."/>
            <person name="Cordes M."/>
            <person name="Tomlinson C."/>
            <person name="Wollam A."/>
            <person name="Palsikar V.B."/>
            <person name="Mardis E.R."/>
            <person name="Wilson R.K."/>
        </authorList>
    </citation>
    <scope>NUCLEOTIDE SEQUENCE [LARGE SCALE GENOMIC DNA]</scope>
    <source>
        <strain evidence="2">KA00274</strain>
    </source>
</reference>
<keyword evidence="2" id="KW-1185">Reference proteome</keyword>
<comment type="caution">
    <text evidence="1">The sequence shown here is derived from an EMBL/GenBank/DDBJ whole genome shotgun (WGS) entry which is preliminary data.</text>
</comment>
<protein>
    <submittedName>
        <fullName evidence="1">Uncharacterized protein</fullName>
    </submittedName>
</protein>
<dbReference type="STRING" id="1497955.HMPREF1872_00863"/>
<proteinExistence type="predicted"/>
<dbReference type="Proteomes" id="UP000070080">
    <property type="component" value="Unassembled WGS sequence"/>
</dbReference>
<sequence>MTGLYYLSALSSDRPLRNQKQNSKDFLNFRHANWSGKSKDHFAKTLSPMLRQRQKNYYKTHHLAGINQLWIYTLWFVTTAAGEPRAKVLE</sequence>
<organism evidence="1 2">
    <name type="scientific">Amygdalobacter nucleatus</name>
    <dbReference type="NCBI Taxonomy" id="3029274"/>
    <lineage>
        <taxon>Bacteria</taxon>
        <taxon>Bacillati</taxon>
        <taxon>Bacillota</taxon>
        <taxon>Clostridia</taxon>
        <taxon>Eubacteriales</taxon>
        <taxon>Oscillospiraceae</taxon>
        <taxon>Amygdalobacter</taxon>
    </lineage>
</organism>
<dbReference type="AlphaFoldDB" id="A0A133YAZ5"/>